<dbReference type="HAMAP" id="MF_00376">
    <property type="entry name" value="Dephospho_CoA_kinase"/>
    <property type="match status" value="1"/>
</dbReference>
<dbReference type="PROSITE" id="PS51219">
    <property type="entry name" value="DPCK"/>
    <property type="match status" value="1"/>
</dbReference>
<evidence type="ECO:0000256" key="6">
    <source>
        <dbReference type="NCBIfam" id="TIGR00152"/>
    </source>
</evidence>
<dbReference type="GO" id="GO:0004140">
    <property type="term" value="F:dephospho-CoA kinase activity"/>
    <property type="evidence" value="ECO:0007669"/>
    <property type="project" value="UniProtKB-UniRule"/>
</dbReference>
<protein>
    <recommendedName>
        <fullName evidence="5 6">Dephospho-CoA kinase</fullName>
        <ecNumber evidence="5 6">2.7.1.24</ecNumber>
    </recommendedName>
    <alternativeName>
        <fullName evidence="5">Dephosphocoenzyme A kinase</fullName>
    </alternativeName>
</protein>
<dbReference type="PANTHER" id="PTHR10695:SF46">
    <property type="entry name" value="BIFUNCTIONAL COENZYME A SYNTHASE-RELATED"/>
    <property type="match status" value="1"/>
</dbReference>
<dbReference type="SUPFAM" id="SSF52540">
    <property type="entry name" value="P-loop containing nucleoside triphosphate hydrolases"/>
    <property type="match status" value="1"/>
</dbReference>
<evidence type="ECO:0000256" key="1">
    <source>
        <dbReference type="ARBA" id="ARBA00009018"/>
    </source>
</evidence>
<reference evidence="7" key="1">
    <citation type="submission" date="2021-02" db="EMBL/GenBank/DDBJ databases">
        <title>Thiocyanate and organic carbon inputs drive convergent selection for specific autotrophic Afipia and Thiobacillus strains within complex microbiomes.</title>
        <authorList>
            <person name="Huddy R.J."/>
            <person name="Sachdeva R."/>
            <person name="Kadzinga F."/>
            <person name="Kantor R.S."/>
            <person name="Harrison S.T.L."/>
            <person name="Banfield J.F."/>
        </authorList>
    </citation>
    <scope>NUCLEOTIDE SEQUENCE</scope>
    <source>
        <strain evidence="7">SCN18_13_7_16_R3_B_64_19</strain>
    </source>
</reference>
<comment type="pathway">
    <text evidence="5">Cofactor biosynthesis; coenzyme A biosynthesis; CoA from (R)-pantothenate: step 5/5.</text>
</comment>
<dbReference type="Pfam" id="PF01121">
    <property type="entry name" value="CoaE"/>
    <property type="match status" value="1"/>
</dbReference>
<dbReference type="NCBIfam" id="TIGR00152">
    <property type="entry name" value="dephospho-CoA kinase"/>
    <property type="match status" value="1"/>
</dbReference>
<dbReference type="UniPathway" id="UPA00241">
    <property type="reaction ID" value="UER00356"/>
</dbReference>
<dbReference type="Proteomes" id="UP000664800">
    <property type="component" value="Unassembled WGS sequence"/>
</dbReference>
<keyword evidence="5" id="KW-0963">Cytoplasm</keyword>
<dbReference type="RefSeq" id="WP_276729057.1">
    <property type="nucleotide sequence ID" value="NZ_JAFKMR010000013.1"/>
</dbReference>
<evidence type="ECO:0000256" key="5">
    <source>
        <dbReference type="HAMAP-Rule" id="MF_00376"/>
    </source>
</evidence>
<keyword evidence="5 7" id="KW-0808">Transferase</keyword>
<dbReference type="GO" id="GO:0005524">
    <property type="term" value="F:ATP binding"/>
    <property type="evidence" value="ECO:0007669"/>
    <property type="project" value="UniProtKB-UniRule"/>
</dbReference>
<dbReference type="GO" id="GO:0005737">
    <property type="term" value="C:cytoplasm"/>
    <property type="evidence" value="ECO:0007669"/>
    <property type="project" value="UniProtKB-SubCell"/>
</dbReference>
<evidence type="ECO:0000256" key="3">
    <source>
        <dbReference type="ARBA" id="ARBA00022840"/>
    </source>
</evidence>
<dbReference type="GO" id="GO:0015937">
    <property type="term" value="P:coenzyme A biosynthetic process"/>
    <property type="evidence" value="ECO:0007669"/>
    <property type="project" value="UniProtKB-UniRule"/>
</dbReference>
<dbReference type="PANTHER" id="PTHR10695">
    <property type="entry name" value="DEPHOSPHO-COA KINASE-RELATED"/>
    <property type="match status" value="1"/>
</dbReference>
<dbReference type="EMBL" id="JAFKMR010000013">
    <property type="protein sequence ID" value="MBN8743817.1"/>
    <property type="molecule type" value="Genomic_DNA"/>
</dbReference>
<keyword evidence="5 7" id="KW-0418">Kinase</keyword>
<comment type="similarity">
    <text evidence="1 5">Belongs to the CoaE family.</text>
</comment>
<name>A0A8I1MVQ7_THIA3</name>
<keyword evidence="4 5" id="KW-0173">Coenzyme A biosynthesis</keyword>
<keyword evidence="2 5" id="KW-0547">Nucleotide-binding</keyword>
<dbReference type="EC" id="2.7.1.24" evidence="5 6"/>
<dbReference type="CDD" id="cd02022">
    <property type="entry name" value="DPCK"/>
    <property type="match status" value="1"/>
</dbReference>
<evidence type="ECO:0000256" key="4">
    <source>
        <dbReference type="ARBA" id="ARBA00022993"/>
    </source>
</evidence>
<accession>A0A8I1MVQ7</accession>
<proteinExistence type="inferred from homology"/>
<evidence type="ECO:0000256" key="2">
    <source>
        <dbReference type="ARBA" id="ARBA00022741"/>
    </source>
</evidence>
<dbReference type="Gene3D" id="3.40.50.300">
    <property type="entry name" value="P-loop containing nucleotide triphosphate hydrolases"/>
    <property type="match status" value="1"/>
</dbReference>
<comment type="function">
    <text evidence="5">Catalyzes the phosphorylation of the 3'-hydroxyl group of dephosphocoenzyme A to form coenzyme A.</text>
</comment>
<dbReference type="InterPro" id="IPR027417">
    <property type="entry name" value="P-loop_NTPase"/>
</dbReference>
<evidence type="ECO:0000313" key="7">
    <source>
        <dbReference type="EMBL" id="MBN8743817.1"/>
    </source>
</evidence>
<comment type="subcellular location">
    <subcellularLocation>
        <location evidence="5">Cytoplasm</location>
    </subcellularLocation>
</comment>
<dbReference type="InterPro" id="IPR001977">
    <property type="entry name" value="Depp_CoAkinase"/>
</dbReference>
<feature type="binding site" evidence="5">
    <location>
        <begin position="16"/>
        <end position="21"/>
    </location>
    <ligand>
        <name>ATP</name>
        <dbReference type="ChEBI" id="CHEBI:30616"/>
    </ligand>
</feature>
<keyword evidence="3 5" id="KW-0067">ATP-binding</keyword>
<dbReference type="AlphaFoldDB" id="A0A8I1MVQ7"/>
<gene>
    <name evidence="5" type="primary">coaE</name>
    <name evidence="7" type="ORF">J0I24_05865</name>
</gene>
<sequence>MNRAPRLRIGLTGGIGSGKSAAADRLAALGAAIVDADVLAHQLTAAGGAAMPALIEAFGEQICDASGALDRAAMRQRVFGDPQARARLESILHPRIGAAMREAAFQRKGAYVVFVVPLLVENLARWRPQTDRLCVVDCPVEMQVARVQARSGLDVATINAILAAQATRAQRLAVADDVIDNSGDLQSLSDQVDLLHAQYLQLVHKN</sequence>
<evidence type="ECO:0000313" key="8">
    <source>
        <dbReference type="Proteomes" id="UP000664800"/>
    </source>
</evidence>
<comment type="catalytic activity">
    <reaction evidence="5">
        <text>3'-dephospho-CoA + ATP = ADP + CoA + H(+)</text>
        <dbReference type="Rhea" id="RHEA:18245"/>
        <dbReference type="ChEBI" id="CHEBI:15378"/>
        <dbReference type="ChEBI" id="CHEBI:30616"/>
        <dbReference type="ChEBI" id="CHEBI:57287"/>
        <dbReference type="ChEBI" id="CHEBI:57328"/>
        <dbReference type="ChEBI" id="CHEBI:456216"/>
        <dbReference type="EC" id="2.7.1.24"/>
    </reaction>
</comment>
<comment type="caution">
    <text evidence="7">The sequence shown here is derived from an EMBL/GenBank/DDBJ whole genome shotgun (WGS) entry which is preliminary data.</text>
</comment>
<organism evidence="7 8">
    <name type="scientific">Thiomonas arsenitoxydans (strain DSM 22701 / CIP 110005 / 3As)</name>
    <dbReference type="NCBI Taxonomy" id="426114"/>
    <lineage>
        <taxon>Bacteria</taxon>
        <taxon>Pseudomonadati</taxon>
        <taxon>Pseudomonadota</taxon>
        <taxon>Betaproteobacteria</taxon>
        <taxon>Burkholderiales</taxon>
        <taxon>Thiomonas</taxon>
    </lineage>
</organism>